<evidence type="ECO:0000313" key="2">
    <source>
        <dbReference type="Proteomes" id="UP000708208"/>
    </source>
</evidence>
<sequence>MVDGDSGKDKREGSQKGISIRFPMVASHVHMTVEVGGKRLELEKAFLLPYSEFTAFDTFSLSILGGLSLFDTSTPEGLK</sequence>
<keyword evidence="2" id="KW-1185">Reference proteome</keyword>
<protein>
    <submittedName>
        <fullName evidence="1">Uncharacterized protein</fullName>
    </submittedName>
</protein>
<comment type="caution">
    <text evidence="1">The sequence shown here is derived from an EMBL/GenBank/DDBJ whole genome shotgun (WGS) entry which is preliminary data.</text>
</comment>
<organism evidence="1 2">
    <name type="scientific">Allacma fusca</name>
    <dbReference type="NCBI Taxonomy" id="39272"/>
    <lineage>
        <taxon>Eukaryota</taxon>
        <taxon>Metazoa</taxon>
        <taxon>Ecdysozoa</taxon>
        <taxon>Arthropoda</taxon>
        <taxon>Hexapoda</taxon>
        <taxon>Collembola</taxon>
        <taxon>Symphypleona</taxon>
        <taxon>Sminthuridae</taxon>
        <taxon>Allacma</taxon>
    </lineage>
</organism>
<gene>
    <name evidence="1" type="ORF">AFUS01_LOCUS106</name>
</gene>
<evidence type="ECO:0000313" key="1">
    <source>
        <dbReference type="EMBL" id="CAG7630990.1"/>
    </source>
</evidence>
<proteinExistence type="predicted"/>
<dbReference type="Proteomes" id="UP000708208">
    <property type="component" value="Unassembled WGS sequence"/>
</dbReference>
<name>A0A8J2JAH1_9HEXA</name>
<reference evidence="1" key="1">
    <citation type="submission" date="2021-06" db="EMBL/GenBank/DDBJ databases">
        <authorList>
            <person name="Hodson N. C."/>
            <person name="Mongue J. A."/>
            <person name="Jaron S. K."/>
        </authorList>
    </citation>
    <scope>NUCLEOTIDE SEQUENCE</scope>
</reference>
<dbReference type="EMBL" id="CAJVCH010000180">
    <property type="protein sequence ID" value="CAG7630990.1"/>
    <property type="molecule type" value="Genomic_DNA"/>
</dbReference>
<accession>A0A8J2JAH1</accession>
<dbReference type="AlphaFoldDB" id="A0A8J2JAH1"/>